<evidence type="ECO:0000256" key="2">
    <source>
        <dbReference type="ARBA" id="ARBA00022741"/>
    </source>
</evidence>
<evidence type="ECO:0000256" key="5">
    <source>
        <dbReference type="SAM" id="MobiDB-lite"/>
    </source>
</evidence>
<feature type="compositionally biased region" description="Polar residues" evidence="5">
    <location>
        <begin position="859"/>
        <end position="871"/>
    </location>
</feature>
<keyword evidence="1" id="KW-0418">Kinase</keyword>
<dbReference type="EMBL" id="JAACJP010000027">
    <property type="protein sequence ID" value="KAF5376728.1"/>
    <property type="molecule type" value="Genomic_DNA"/>
</dbReference>
<feature type="binding site" evidence="4">
    <location>
        <position position="484"/>
    </location>
    <ligand>
        <name>ATP</name>
        <dbReference type="ChEBI" id="CHEBI:30616"/>
    </ligand>
</feature>
<evidence type="ECO:0000313" key="7">
    <source>
        <dbReference type="EMBL" id="KAF5376728.1"/>
    </source>
</evidence>
<feature type="region of interest" description="Disordered" evidence="5">
    <location>
        <begin position="764"/>
        <end position="820"/>
    </location>
</feature>
<protein>
    <recommendedName>
        <fullName evidence="6">Protein kinase domain-containing protein</fullName>
    </recommendedName>
</protein>
<feature type="compositionally biased region" description="Polar residues" evidence="5">
    <location>
        <begin position="110"/>
        <end position="122"/>
    </location>
</feature>
<feature type="compositionally biased region" description="Low complexity" evidence="5">
    <location>
        <begin position="46"/>
        <end position="64"/>
    </location>
</feature>
<dbReference type="InterPro" id="IPR036537">
    <property type="entry name" value="Adaptor_Cbl_N_dom_sf"/>
</dbReference>
<dbReference type="SUPFAM" id="SSF56112">
    <property type="entry name" value="Protein kinase-like (PK-like)"/>
    <property type="match status" value="1"/>
</dbReference>
<feature type="region of interest" description="Disordered" evidence="5">
    <location>
        <begin position="859"/>
        <end position="882"/>
    </location>
</feature>
<dbReference type="PROSITE" id="PS00108">
    <property type="entry name" value="PROTEIN_KINASE_ST"/>
    <property type="match status" value="1"/>
</dbReference>
<feature type="compositionally biased region" description="Basic and acidic residues" evidence="5">
    <location>
        <begin position="1069"/>
        <end position="1081"/>
    </location>
</feature>
<comment type="caution">
    <text evidence="7">The sequence shown here is derived from an EMBL/GenBank/DDBJ whole genome shotgun (WGS) entry which is preliminary data.</text>
</comment>
<keyword evidence="1" id="KW-0723">Serine/threonine-protein kinase</keyword>
<dbReference type="CDD" id="cd21037">
    <property type="entry name" value="MLKL_NTD"/>
    <property type="match status" value="1"/>
</dbReference>
<dbReference type="InterPro" id="IPR011009">
    <property type="entry name" value="Kinase-like_dom_sf"/>
</dbReference>
<dbReference type="InterPro" id="IPR051681">
    <property type="entry name" value="Ser/Thr_Kinases-Pseudokinases"/>
</dbReference>
<dbReference type="Gene3D" id="1.10.510.10">
    <property type="entry name" value="Transferase(Phosphotransferase) domain 1"/>
    <property type="match status" value="1"/>
</dbReference>
<feature type="region of interest" description="Disordered" evidence="5">
    <location>
        <begin position="1069"/>
        <end position="1111"/>
    </location>
</feature>
<dbReference type="InterPro" id="IPR008271">
    <property type="entry name" value="Ser/Thr_kinase_AS"/>
</dbReference>
<feature type="compositionally biased region" description="Polar residues" evidence="5">
    <location>
        <begin position="1095"/>
        <end position="1111"/>
    </location>
</feature>
<dbReference type="Proteomes" id="UP000565441">
    <property type="component" value="Unassembled WGS sequence"/>
</dbReference>
<name>A0A8H5H4P0_9AGAR</name>
<evidence type="ECO:0000256" key="3">
    <source>
        <dbReference type="ARBA" id="ARBA00022840"/>
    </source>
</evidence>
<feature type="compositionally biased region" description="Polar residues" evidence="5">
    <location>
        <begin position="32"/>
        <end position="45"/>
    </location>
</feature>
<dbReference type="Pfam" id="PF07714">
    <property type="entry name" value="PK_Tyr_Ser-Thr"/>
    <property type="match status" value="1"/>
</dbReference>
<dbReference type="OrthoDB" id="1668230at2759"/>
<feature type="domain" description="Protein kinase" evidence="6">
    <location>
        <begin position="457"/>
        <end position="729"/>
    </location>
</feature>
<proteinExistence type="predicted"/>
<dbReference type="InterPro" id="IPR001245">
    <property type="entry name" value="Ser-Thr/Tyr_kinase_cat_dom"/>
</dbReference>
<dbReference type="AlphaFoldDB" id="A0A8H5H4P0"/>
<dbReference type="PROSITE" id="PS50011">
    <property type="entry name" value="PROTEIN_KINASE_DOM"/>
    <property type="match status" value="1"/>
</dbReference>
<keyword evidence="3 4" id="KW-0067">ATP-binding</keyword>
<accession>A0A8H5H4P0</accession>
<keyword evidence="2 4" id="KW-0547">Nucleotide-binding</keyword>
<dbReference type="GO" id="GO:0005524">
    <property type="term" value="F:ATP binding"/>
    <property type="evidence" value="ECO:0007669"/>
    <property type="project" value="UniProtKB-UniRule"/>
</dbReference>
<evidence type="ECO:0000256" key="4">
    <source>
        <dbReference type="PROSITE-ProRule" id="PRU10141"/>
    </source>
</evidence>
<keyword evidence="8" id="KW-1185">Reference proteome</keyword>
<dbReference type="Gene3D" id="1.20.930.20">
    <property type="entry name" value="Adaptor protein Cbl, N-terminal domain"/>
    <property type="match status" value="1"/>
</dbReference>
<feature type="region of interest" description="Disordered" evidence="5">
    <location>
        <begin position="107"/>
        <end position="133"/>
    </location>
</feature>
<dbReference type="GO" id="GO:0007166">
    <property type="term" value="P:cell surface receptor signaling pathway"/>
    <property type="evidence" value="ECO:0007669"/>
    <property type="project" value="InterPro"/>
</dbReference>
<reference evidence="7 8" key="1">
    <citation type="journal article" date="2020" name="ISME J.">
        <title>Uncovering the hidden diversity of litter-decomposition mechanisms in mushroom-forming fungi.</title>
        <authorList>
            <person name="Floudas D."/>
            <person name="Bentzer J."/>
            <person name="Ahren D."/>
            <person name="Johansson T."/>
            <person name="Persson P."/>
            <person name="Tunlid A."/>
        </authorList>
    </citation>
    <scope>NUCLEOTIDE SEQUENCE [LARGE SCALE GENOMIC DNA]</scope>
    <source>
        <strain evidence="7 8">CBS 661.87</strain>
    </source>
</reference>
<dbReference type="GO" id="GO:0004674">
    <property type="term" value="F:protein serine/threonine kinase activity"/>
    <property type="evidence" value="ECO:0007669"/>
    <property type="project" value="UniProtKB-KW"/>
</dbReference>
<dbReference type="InterPro" id="IPR017441">
    <property type="entry name" value="Protein_kinase_ATP_BS"/>
</dbReference>
<dbReference type="PANTHER" id="PTHR44329">
    <property type="entry name" value="SERINE/THREONINE-PROTEIN KINASE TNNI3K-RELATED"/>
    <property type="match status" value="1"/>
</dbReference>
<dbReference type="SMART" id="SM00220">
    <property type="entry name" value="S_TKc"/>
    <property type="match status" value="1"/>
</dbReference>
<organism evidence="7 8">
    <name type="scientific">Tricholomella constricta</name>
    <dbReference type="NCBI Taxonomy" id="117010"/>
    <lineage>
        <taxon>Eukaryota</taxon>
        <taxon>Fungi</taxon>
        <taxon>Dikarya</taxon>
        <taxon>Basidiomycota</taxon>
        <taxon>Agaricomycotina</taxon>
        <taxon>Agaricomycetes</taxon>
        <taxon>Agaricomycetidae</taxon>
        <taxon>Agaricales</taxon>
        <taxon>Tricholomatineae</taxon>
        <taxon>Lyophyllaceae</taxon>
        <taxon>Tricholomella</taxon>
    </lineage>
</organism>
<dbReference type="InterPro" id="IPR059179">
    <property type="entry name" value="MLKL-like_MCAfunc"/>
</dbReference>
<dbReference type="InterPro" id="IPR000719">
    <property type="entry name" value="Prot_kinase_dom"/>
</dbReference>
<evidence type="ECO:0000313" key="8">
    <source>
        <dbReference type="Proteomes" id="UP000565441"/>
    </source>
</evidence>
<evidence type="ECO:0000259" key="6">
    <source>
        <dbReference type="PROSITE" id="PS50011"/>
    </source>
</evidence>
<keyword evidence="1" id="KW-0808">Transferase</keyword>
<evidence type="ECO:0000256" key="1">
    <source>
        <dbReference type="ARBA" id="ARBA00022527"/>
    </source>
</evidence>
<feature type="region of interest" description="Disordered" evidence="5">
    <location>
        <begin position="32"/>
        <end position="77"/>
    </location>
</feature>
<gene>
    <name evidence="7" type="ORF">D9615_007804</name>
</gene>
<sequence length="1133" mass="126856">MDPFSYKETKHFRSSSYPSLIMSSFGHHISSAMSNRNARSDTASHPSTPQSSPGFTPSSSPGYSHSHITKQGKSIWGPPSLEHIVGPSFLPPSSPKATPSKSLLHKLKSTSRPWASSPQRSSPLPKEQTERWHHTRVRVARAVSPMIDITVDVAHEVLANGAELLKFSPIPGLEGAAKLLLGIWDALQRVTTNRLACLRLTDRCAEILIAIHEEISRVGDTVAKVLSGPLEDLEHAFGRIHQMLQDLINQSLFIRYLKRDDILRDIADCNTMLQDCLGHFDRSIQLRILKYVTATSESPIEYKFPSTDVDLDDIDLDITTLPPSKEDIHEKIRTIQDRQNERDRFSDMGEFERIYGEAEDDRDALEILGVEKPDIPDAIKTLLRALEQLRIHNVVDKLSTSLPSPRRSSTWPVDRFEARELSLVDREFIERELQALKSAYKGPLPTLPSWTITKFEVELGELIGRGFFSTVYKGSWNRRSVAVKILEIHTSKESFINEINVWKALSHRNVLELYGASSAEGPLPWFLVSPLLKHGSLTDYLKRVDWEAHRHFESGDAASAAMIIHEKVDYLRKMHDIAEGMRYLHEHGVYHGDLKAANVLVSDDIRCVISDFGQSKWKSHVMQGNALPNHAIRWQAPELLGGHSLLTKKIDIYAFAMCCIEVLTMGSIPWPAMNDEAVRQHVLDEQGRPPFPDGLVHALGLEQLLRAAWHQSPSERPPFRELVPSLVTLRNDVHSPSTIMDTPHIVISQPKSFSNLVEFSPGFEVSSPDSGSPLVPPSSPRPEYSTPSLTVIPSPKFEDETGVDESPLVPPSSPGPEYSTPYLTVIPSPKSEDEIIIDTEQSAASISIQDSLLLSSGNIQSPGTLDNGETIQESHRQSPQDQSEFTYRVCLSHEFPPSLNLPLWTPGDAMLGDVGYLDDSGQFVKLLNCLHPELSSGGRLQEIQSVTHFGRITLARRQQREKNAWKKFKAFSSKTKSRAALTPEQVEKRRTFSLSGQRVAFLCAKKTVHHAIKDVRACKQWLRAYWEHILRAFGREHELQKEDLMLIVETLTAQDYALFVSSGHAGQEAHFDVKPSPRDGEPWGTFEIPQEKAASPSQRQLSSKVSNSGGPSKTILVARLRFQPDVEEPTLLA</sequence>
<dbReference type="PRINTS" id="PR00109">
    <property type="entry name" value="TYRKINASE"/>
</dbReference>
<dbReference type="PROSITE" id="PS00107">
    <property type="entry name" value="PROTEIN_KINASE_ATP"/>
    <property type="match status" value="1"/>
</dbReference>